<feature type="signal peptide" evidence="1">
    <location>
        <begin position="1"/>
        <end position="15"/>
    </location>
</feature>
<sequence length="174" mass="18771">MFFALGSIAAAGLAALSTFTKTLMSESQKAPLNVQISVKLSSENVTIVSPQPLEVIGPQFDFKFVDTAYNLTVNNSGSAPLTVSLRNETFQVSLFPANIEFIPDSDPPTAEARMLVFTHPGLAEGPYNLSVGEFVWGGPLNSPTSFAKFDVPVEFSYDPQARQNELEAAAHEEL</sequence>
<reference evidence="2" key="1">
    <citation type="submission" date="2019-10" db="EMBL/GenBank/DDBJ databases">
        <authorList>
            <person name="Nor Muhammad N."/>
        </authorList>
    </citation>
    <scope>NUCLEOTIDE SEQUENCE</scope>
</reference>
<keyword evidence="2" id="KW-0560">Oxidoreductase</keyword>
<dbReference type="AlphaFoldDB" id="A0A5K1JY29"/>
<dbReference type="EMBL" id="LR726118">
    <property type="protein sequence ID" value="VWO97090.1"/>
    <property type="molecule type" value="Genomic_DNA"/>
</dbReference>
<gene>
    <name evidence="2" type="primary">O13289</name>
</gene>
<evidence type="ECO:0000256" key="1">
    <source>
        <dbReference type="SAM" id="SignalP"/>
    </source>
</evidence>
<accession>A0A5K1JY29</accession>
<dbReference type="GO" id="GO:0004096">
    <property type="term" value="F:catalase activity"/>
    <property type="evidence" value="ECO:0007669"/>
    <property type="project" value="UniProtKB-EC"/>
</dbReference>
<protein>
    <submittedName>
        <fullName evidence="2">Peroxisomal catalase (EC)</fullName>
        <ecNumber evidence="2">1.11.1.6</ecNumber>
    </submittedName>
</protein>
<keyword evidence="1" id="KW-0732">Signal</keyword>
<organism evidence="2">
    <name type="scientific">Ganoderma boninense</name>
    <dbReference type="NCBI Taxonomy" id="34458"/>
    <lineage>
        <taxon>Eukaryota</taxon>
        <taxon>Fungi</taxon>
        <taxon>Dikarya</taxon>
        <taxon>Basidiomycota</taxon>
        <taxon>Agaricomycotina</taxon>
        <taxon>Agaricomycetes</taxon>
        <taxon>Polyporales</taxon>
        <taxon>Polyporaceae</taxon>
        <taxon>Ganoderma</taxon>
    </lineage>
</organism>
<evidence type="ECO:0000313" key="2">
    <source>
        <dbReference type="EMBL" id="VWO97090.1"/>
    </source>
</evidence>
<feature type="chain" id="PRO_5023842602" evidence="1">
    <location>
        <begin position="16"/>
        <end position="174"/>
    </location>
</feature>
<name>A0A5K1JY29_9APHY</name>
<dbReference type="EC" id="1.11.1.6" evidence="2"/>
<proteinExistence type="predicted"/>
<keyword evidence="2" id="KW-0575">Peroxidase</keyword>